<proteinExistence type="predicted"/>
<feature type="transmembrane region" description="Helical" evidence="2">
    <location>
        <begin position="113"/>
        <end position="131"/>
    </location>
</feature>
<feature type="region of interest" description="Disordered" evidence="1">
    <location>
        <begin position="343"/>
        <end position="442"/>
    </location>
</feature>
<feature type="compositionally biased region" description="Pro residues" evidence="1">
    <location>
        <begin position="381"/>
        <end position="393"/>
    </location>
</feature>
<feature type="compositionally biased region" description="Pro residues" evidence="1">
    <location>
        <begin position="343"/>
        <end position="354"/>
    </location>
</feature>
<keyword evidence="2" id="KW-0472">Membrane</keyword>
<organism evidence="3 4">
    <name type="scientific">Dactylosporangium maewongense</name>
    <dbReference type="NCBI Taxonomy" id="634393"/>
    <lineage>
        <taxon>Bacteria</taxon>
        <taxon>Bacillati</taxon>
        <taxon>Actinomycetota</taxon>
        <taxon>Actinomycetes</taxon>
        <taxon>Micromonosporales</taxon>
        <taxon>Micromonosporaceae</taxon>
        <taxon>Dactylosporangium</taxon>
    </lineage>
</organism>
<reference evidence="3 4" key="1">
    <citation type="journal article" date="2019" name="Int. J. Syst. Evol. Microbiol.">
        <title>The Global Catalogue of Microorganisms (GCM) 10K type strain sequencing project: providing services to taxonomists for standard genome sequencing and annotation.</title>
        <authorList>
            <consortium name="The Broad Institute Genomics Platform"/>
            <consortium name="The Broad Institute Genome Sequencing Center for Infectious Disease"/>
            <person name="Wu L."/>
            <person name="Ma J."/>
        </authorList>
    </citation>
    <scope>NUCLEOTIDE SEQUENCE [LARGE SCALE GENOMIC DNA]</scope>
    <source>
        <strain evidence="3 4">JCM 15933</strain>
    </source>
</reference>
<comment type="caution">
    <text evidence="3">The sequence shown here is derived from an EMBL/GenBank/DDBJ whole genome shotgun (WGS) entry which is preliminary data.</text>
</comment>
<feature type="transmembrane region" description="Helical" evidence="2">
    <location>
        <begin position="276"/>
        <end position="299"/>
    </location>
</feature>
<protein>
    <submittedName>
        <fullName evidence="3">Uncharacterized protein</fullName>
    </submittedName>
</protein>
<feature type="transmembrane region" description="Helical" evidence="2">
    <location>
        <begin position="195"/>
        <end position="217"/>
    </location>
</feature>
<keyword evidence="2" id="KW-0812">Transmembrane</keyword>
<evidence type="ECO:0000256" key="2">
    <source>
        <dbReference type="SAM" id="Phobius"/>
    </source>
</evidence>
<feature type="transmembrane region" description="Helical" evidence="2">
    <location>
        <begin position="86"/>
        <end position="106"/>
    </location>
</feature>
<feature type="transmembrane region" description="Helical" evidence="2">
    <location>
        <begin position="38"/>
        <end position="56"/>
    </location>
</feature>
<feature type="compositionally biased region" description="Pro residues" evidence="1">
    <location>
        <begin position="407"/>
        <end position="442"/>
    </location>
</feature>
<accession>A0ABN2B1W4</accession>
<feature type="transmembrane region" description="Helical" evidence="2">
    <location>
        <begin position="151"/>
        <end position="174"/>
    </location>
</feature>
<feature type="transmembrane region" description="Helical" evidence="2">
    <location>
        <begin position="63"/>
        <end position="80"/>
    </location>
</feature>
<evidence type="ECO:0000313" key="4">
    <source>
        <dbReference type="Proteomes" id="UP001501470"/>
    </source>
</evidence>
<evidence type="ECO:0000256" key="1">
    <source>
        <dbReference type="SAM" id="MobiDB-lite"/>
    </source>
</evidence>
<keyword evidence="2" id="KW-1133">Transmembrane helix</keyword>
<name>A0ABN2B1W4_9ACTN</name>
<evidence type="ECO:0000313" key="3">
    <source>
        <dbReference type="EMBL" id="GAA1530608.1"/>
    </source>
</evidence>
<dbReference type="Proteomes" id="UP001501470">
    <property type="component" value="Unassembled WGS sequence"/>
</dbReference>
<dbReference type="EMBL" id="BAAAQD010000011">
    <property type="protein sequence ID" value="GAA1530608.1"/>
    <property type="molecule type" value="Genomic_DNA"/>
</dbReference>
<sequence length="442" mass="43696">MRELAPHLVWEAVLLLAAGAVVAGLLNANSAVFSRGQSWAGLAILGFAACGLALSLRTATPNLAIGSIAVLAGWVYADQVNDGTSVPAAFLVAVLAAFGVGLALALLTGLTALPAWAVTLGGGFVVSAALLQATEGRLVPVTGAARASGGFGAWVAVFVAGSIAGAVLFALPAVRRGLSANRPSGGEDPARWRPAKLTGALVGVAGSAALAGVAGVLSTRLTSAAVFTETGHLPYALAAVLLGGVSVVGRRAGVFGVVLGVFIVDGVRRWQLIEGAHAATTLLTTGLLAVVGLLAVWLLELVGRRLAPLAAAPVGSPATGVLPVAPGFAPPLVYDVSPPLSGPPSGYPPGPAPAGIPAQSTGFPAPPPPTVDGPVFGQPTYPSPPPEPHPGAIPQPWTVPSMGGPAPQVPSQPASPPVSGPPNSDPPAGYPQNPPPAWPPQN</sequence>
<gene>
    <name evidence="3" type="ORF">GCM10009827_055320</name>
</gene>
<feature type="transmembrane region" description="Helical" evidence="2">
    <location>
        <begin position="237"/>
        <end position="264"/>
    </location>
</feature>
<dbReference type="PANTHER" id="PTHR32196">
    <property type="entry name" value="ABC TRANSPORTER PERMEASE PROTEIN YPHD-RELATED-RELATED"/>
    <property type="match status" value="1"/>
</dbReference>
<dbReference type="PANTHER" id="PTHR32196:SF72">
    <property type="entry name" value="RIBOSE IMPORT PERMEASE PROTEIN RBSC"/>
    <property type="match status" value="1"/>
</dbReference>
<keyword evidence="4" id="KW-1185">Reference proteome</keyword>